<feature type="transmembrane region" description="Helical" evidence="2">
    <location>
        <begin position="40"/>
        <end position="64"/>
    </location>
</feature>
<dbReference type="SMART" id="SM01251">
    <property type="entry name" value="KbaA"/>
    <property type="match status" value="1"/>
</dbReference>
<evidence type="ECO:0000313" key="3">
    <source>
        <dbReference type="EMBL" id="UTT43082.1"/>
    </source>
</evidence>
<name>A0ABY5FPC8_9BACL</name>
<dbReference type="InterPro" id="IPR024164">
    <property type="entry name" value="KinB-signalling_activ"/>
</dbReference>
<dbReference type="Pfam" id="PF14089">
    <property type="entry name" value="KbaA"/>
    <property type="match status" value="1"/>
</dbReference>
<keyword evidence="4" id="KW-1185">Reference proteome</keyword>
<keyword evidence="2" id="KW-0472">Membrane</keyword>
<feature type="compositionally biased region" description="Basic residues" evidence="1">
    <location>
        <begin position="203"/>
        <end position="216"/>
    </location>
</feature>
<dbReference type="EMBL" id="CP101462">
    <property type="protein sequence ID" value="UTT43082.1"/>
    <property type="molecule type" value="Genomic_DNA"/>
</dbReference>
<feature type="transmembrane region" description="Helical" evidence="2">
    <location>
        <begin position="7"/>
        <end position="28"/>
    </location>
</feature>
<feature type="transmembrane region" description="Helical" evidence="2">
    <location>
        <begin position="107"/>
        <end position="125"/>
    </location>
</feature>
<sequence>MKVQGFLRLFWTTLIFGTLFGFVMNLLANPGYLVSQSWEAIVTALSYSSTWTGISMMGFFAYLIVHRVGLDLFRGPRLWNRVQVLLIAFALFDAVYLRMLAFGNDHMWRYIGEMVVLVIVSWIIATSKAKQTNASAFIPTLFLMIVITLIEWIPALQATDEIALLWPALATLVFANAYQVLMLHRFQAPAQAEDAKPSTKNQAKAKSKKRVSSKSS</sequence>
<reference evidence="3" key="1">
    <citation type="submission" date="2022-07" db="EMBL/GenBank/DDBJ databases">
        <title>Complete genome of CX2.</title>
        <authorList>
            <person name="Cao G."/>
        </authorList>
    </citation>
    <scope>NUCLEOTIDE SEQUENCE</scope>
    <source>
        <strain evidence="3">CX2</strain>
    </source>
</reference>
<evidence type="ECO:0000256" key="1">
    <source>
        <dbReference type="SAM" id="MobiDB-lite"/>
    </source>
</evidence>
<evidence type="ECO:0000313" key="4">
    <source>
        <dbReference type="Proteomes" id="UP001060325"/>
    </source>
</evidence>
<keyword evidence="2" id="KW-1133">Transmembrane helix</keyword>
<dbReference type="RefSeq" id="WP_255177514.1">
    <property type="nucleotide sequence ID" value="NZ_CP101462.1"/>
</dbReference>
<evidence type="ECO:0000256" key="2">
    <source>
        <dbReference type="SAM" id="Phobius"/>
    </source>
</evidence>
<organism evidence="3 4">
    <name type="scientific">Exiguobacterium aurantiacum</name>
    <dbReference type="NCBI Taxonomy" id="33987"/>
    <lineage>
        <taxon>Bacteria</taxon>
        <taxon>Bacillati</taxon>
        <taxon>Bacillota</taxon>
        <taxon>Bacilli</taxon>
        <taxon>Bacillales</taxon>
        <taxon>Bacillales Family XII. Incertae Sedis</taxon>
        <taxon>Exiguobacterium</taxon>
    </lineage>
</organism>
<accession>A0ABY5FPC8</accession>
<feature type="region of interest" description="Disordered" evidence="1">
    <location>
        <begin position="190"/>
        <end position="216"/>
    </location>
</feature>
<dbReference type="Proteomes" id="UP001060325">
    <property type="component" value="Chromosome"/>
</dbReference>
<feature type="transmembrane region" description="Helical" evidence="2">
    <location>
        <begin position="84"/>
        <end position="101"/>
    </location>
</feature>
<feature type="transmembrane region" description="Helical" evidence="2">
    <location>
        <begin position="162"/>
        <end position="181"/>
    </location>
</feature>
<keyword evidence="2" id="KW-0812">Transmembrane</keyword>
<proteinExistence type="predicted"/>
<protein>
    <submittedName>
        <fullName evidence="3">KinB-signaling pathway activation protein</fullName>
    </submittedName>
</protein>
<feature type="transmembrane region" description="Helical" evidence="2">
    <location>
        <begin position="137"/>
        <end position="156"/>
    </location>
</feature>
<dbReference type="PIRSF" id="PIRSF029886">
    <property type="entry name" value="KBAA"/>
    <property type="match status" value="1"/>
</dbReference>
<gene>
    <name evidence="3" type="ORF">NMQ00_00825</name>
</gene>